<proteinExistence type="predicted"/>
<reference evidence="1" key="1">
    <citation type="journal article" date="2022" name="bioRxiv">
        <title>Population genetic analysis of Ophidiomyces ophidiicola, the causative agent of snake fungal disease, indicates recent introductions to the USA.</title>
        <authorList>
            <person name="Ladner J.T."/>
            <person name="Palmer J.M."/>
            <person name="Ettinger C.L."/>
            <person name="Stajich J.E."/>
            <person name="Farrell T.M."/>
            <person name="Glorioso B.M."/>
            <person name="Lawson B."/>
            <person name="Price S.J."/>
            <person name="Stengle A.G."/>
            <person name="Grear D.A."/>
            <person name="Lorch J.M."/>
        </authorList>
    </citation>
    <scope>NUCLEOTIDE SEQUENCE</scope>
    <source>
        <strain evidence="1">NWHC 24266-5</strain>
    </source>
</reference>
<gene>
    <name evidence="1" type="ORF">LOY88_002997</name>
</gene>
<name>A0ACB8UXS8_9EURO</name>
<protein>
    <submittedName>
        <fullName evidence="1">Uncharacterized protein</fullName>
    </submittedName>
</protein>
<accession>A0ACB8UXS8</accession>
<evidence type="ECO:0000313" key="1">
    <source>
        <dbReference type="EMBL" id="KAI2387667.1"/>
    </source>
</evidence>
<dbReference type="EMBL" id="JALBCA010000037">
    <property type="protein sequence ID" value="KAI2387667.1"/>
    <property type="molecule type" value="Genomic_DNA"/>
</dbReference>
<sequence>MPQASQSRSKATTKSGSAPTTSESSNSSDQNDEKSMPENLEQRPSPTPGKWDPMAKSLRNCSWEQLQERFIEAMDERSDMENALQKETADLLEVFIAWSQTTVFADEDRAYKRFKTRMDYVQTSEDRLEDKKQHYANVVKAFESALALLRDD</sequence>
<comment type="caution">
    <text evidence="1">The sequence shown here is derived from an EMBL/GenBank/DDBJ whole genome shotgun (WGS) entry which is preliminary data.</text>
</comment>
<organism evidence="1">
    <name type="scientific">Ophidiomyces ophidiicola</name>
    <dbReference type="NCBI Taxonomy" id="1387563"/>
    <lineage>
        <taxon>Eukaryota</taxon>
        <taxon>Fungi</taxon>
        <taxon>Dikarya</taxon>
        <taxon>Ascomycota</taxon>
        <taxon>Pezizomycotina</taxon>
        <taxon>Eurotiomycetes</taxon>
        <taxon>Eurotiomycetidae</taxon>
        <taxon>Onygenales</taxon>
        <taxon>Onygenaceae</taxon>
        <taxon>Ophidiomyces</taxon>
    </lineage>
</organism>